<dbReference type="OrthoDB" id="5295683at2"/>
<evidence type="ECO:0000313" key="3">
    <source>
        <dbReference type="EMBL" id="QPT40733.1"/>
    </source>
</evidence>
<organism evidence="4 5">
    <name type="scientific">Oligella ureolytica</name>
    <dbReference type="NCBI Taxonomy" id="90244"/>
    <lineage>
        <taxon>Bacteria</taxon>
        <taxon>Pseudomonadati</taxon>
        <taxon>Pseudomonadota</taxon>
        <taxon>Betaproteobacteria</taxon>
        <taxon>Burkholderiales</taxon>
        <taxon>Alcaligenaceae</taxon>
        <taxon>Oligella</taxon>
    </lineage>
</organism>
<dbReference type="EMBL" id="UGSB01000001">
    <property type="protein sequence ID" value="SUA52580.1"/>
    <property type="molecule type" value="Genomic_DNA"/>
</dbReference>
<accession>A0A378XFS5</accession>
<dbReference type="STRING" id="1122619.GCA_000373745_00121"/>
<sequence length="157" mass="17267">MVKQKATNLEQVFEVGGEIPESLAMLDAVSELAASKGIAFFNVDCDRARNVSAVLRAIAKTVDYPSFFGSDVEALLDCLNETNSDQRKGMVLWLNQLHSADEALKEFAQQLTVILEDSTKFAKSKGLQFVYYVEHVGPHEAPEPGKAPARYGEISED</sequence>
<dbReference type="EMBL" id="CP065725">
    <property type="protein sequence ID" value="QPT40733.1"/>
    <property type="molecule type" value="Genomic_DNA"/>
</dbReference>
<dbReference type="AlphaFoldDB" id="A0A378XFS5"/>
<dbReference type="SUPFAM" id="SSF52038">
    <property type="entry name" value="Barstar-related"/>
    <property type="match status" value="1"/>
</dbReference>
<protein>
    <submittedName>
        <fullName evidence="4">Barstar (Barnase inhibitor)</fullName>
    </submittedName>
    <submittedName>
        <fullName evidence="3">Barstar family protein</fullName>
    </submittedName>
</protein>
<evidence type="ECO:0000313" key="5">
    <source>
        <dbReference type="Proteomes" id="UP000254603"/>
    </source>
</evidence>
<proteinExistence type="inferred from homology"/>
<feature type="domain" description="Barstar (barnase inhibitor)" evidence="2">
    <location>
        <begin position="39"/>
        <end position="133"/>
    </location>
</feature>
<dbReference type="Proteomes" id="UP000594903">
    <property type="component" value="Chromosome"/>
</dbReference>
<dbReference type="Proteomes" id="UP000254603">
    <property type="component" value="Unassembled WGS sequence"/>
</dbReference>
<dbReference type="Gene3D" id="3.30.370.10">
    <property type="entry name" value="Barstar-like"/>
    <property type="match status" value="1"/>
</dbReference>
<reference evidence="3 6" key="2">
    <citation type="submission" date="2020-12" db="EMBL/GenBank/DDBJ databases">
        <title>FDA dAtabase for Regulatory Grade micrObial Sequences (FDA-ARGOS): Supporting development and validation of Infectious Disease Dx tests.</title>
        <authorList>
            <person name="Sproer C."/>
            <person name="Gronow S."/>
            <person name="Severitt S."/>
            <person name="Schroder I."/>
            <person name="Tallon L."/>
            <person name="Sadzewicz L."/>
            <person name="Zhao X."/>
            <person name="Boylan J."/>
            <person name="Ott S."/>
            <person name="Bowen H."/>
            <person name="Vavikolanu K."/>
            <person name="Mehta A."/>
            <person name="Aluvathingal J."/>
            <person name="Nadendla S."/>
            <person name="Lowell S."/>
            <person name="Myers T."/>
            <person name="Yan Y."/>
            <person name="Sichtig H."/>
        </authorList>
    </citation>
    <scope>NUCLEOTIDE SEQUENCE [LARGE SCALE GENOMIC DNA]</scope>
    <source>
        <strain evidence="3 6">FDAARGOS_872</strain>
    </source>
</reference>
<evidence type="ECO:0000259" key="2">
    <source>
        <dbReference type="Pfam" id="PF01337"/>
    </source>
</evidence>
<name>A0A378XFS5_9BURK</name>
<evidence type="ECO:0000313" key="4">
    <source>
        <dbReference type="EMBL" id="SUA52580.1"/>
    </source>
</evidence>
<dbReference type="Pfam" id="PF01337">
    <property type="entry name" value="Barstar"/>
    <property type="match status" value="1"/>
</dbReference>
<comment type="similarity">
    <text evidence="1">Belongs to the barstar family.</text>
</comment>
<dbReference type="InterPro" id="IPR035905">
    <property type="entry name" value="Barstar-like_sf"/>
</dbReference>
<dbReference type="RefSeq" id="WP_018573307.1">
    <property type="nucleotide sequence ID" value="NZ_CP065725.1"/>
</dbReference>
<gene>
    <name evidence="3" type="ORF">I6G29_03920</name>
    <name evidence="4" type="ORF">NCTC11997_00835</name>
</gene>
<keyword evidence="6" id="KW-1185">Reference proteome</keyword>
<evidence type="ECO:0000313" key="6">
    <source>
        <dbReference type="Proteomes" id="UP000594903"/>
    </source>
</evidence>
<evidence type="ECO:0000256" key="1">
    <source>
        <dbReference type="ARBA" id="ARBA00006845"/>
    </source>
</evidence>
<dbReference type="InterPro" id="IPR000468">
    <property type="entry name" value="Barstar"/>
</dbReference>
<reference evidence="4 5" key="1">
    <citation type="submission" date="2018-06" db="EMBL/GenBank/DDBJ databases">
        <authorList>
            <consortium name="Pathogen Informatics"/>
            <person name="Doyle S."/>
        </authorList>
    </citation>
    <scope>NUCLEOTIDE SEQUENCE [LARGE SCALE GENOMIC DNA]</scope>
    <source>
        <strain evidence="4 5">NCTC11997</strain>
    </source>
</reference>